<accession>A0ABU2G1C9</accession>
<sequence>MGRTPTRRALLGTLATLGAAGLAGCNALFDDGESDGTRREDGTESGSEGSGGAADRTSASAGTTAATASFEQTVSLGNPHATAGYVTVAVESPAGETAFVESLELAPGERRPVVARLPAPGPYRVVAEAVDGRRGTFEWDAEERLDGLSLTLSAEGFEFWRTAVCRGACRLASGGGEDEGGPPLTGSGVGRWYAPASLVLRNPASAARTARVGVELDGRTVLAATYDAPARTQVEIPVTYRTGEYRVRVDIDGDGDSDGETLTRPWSVPDQPSLFVDLEGRTTGCGPANSELVVLNADDEPHAVSVAVESGGDETLFAERWDLAPDERASVVPVEDSGRYGLRVRVDDGDPFYSSWWSCPPRGPATVIVDATGGASVSQSRL</sequence>
<feature type="domain" description="Ig-like" evidence="2">
    <location>
        <begin position="301"/>
        <end position="381"/>
    </location>
</feature>
<dbReference type="RefSeq" id="WP_310927955.1">
    <property type="nucleotide sequence ID" value="NZ_JAMQOQ010000002.1"/>
</dbReference>
<evidence type="ECO:0000313" key="4">
    <source>
        <dbReference type="Proteomes" id="UP001254813"/>
    </source>
</evidence>
<protein>
    <recommendedName>
        <fullName evidence="2">Ig-like domain-containing protein</fullName>
    </recommendedName>
</protein>
<evidence type="ECO:0000259" key="2">
    <source>
        <dbReference type="Pfam" id="PF25942"/>
    </source>
</evidence>
<reference evidence="3 4" key="1">
    <citation type="submission" date="2022-06" db="EMBL/GenBank/DDBJ databases">
        <title>Halogeometricum sp. a new haloarchaeum isolate from saline soil.</title>
        <authorList>
            <person name="Strakova D."/>
            <person name="Galisteo C."/>
            <person name="Sanchez-Porro C."/>
            <person name="Ventosa A."/>
        </authorList>
    </citation>
    <scope>NUCLEOTIDE SEQUENCE [LARGE SCALE GENOMIC DNA]</scope>
    <source>
        <strain evidence="4">S3BR25-2</strain>
    </source>
</reference>
<evidence type="ECO:0000313" key="3">
    <source>
        <dbReference type="EMBL" id="MDS0294109.1"/>
    </source>
</evidence>
<evidence type="ECO:0000256" key="1">
    <source>
        <dbReference type="SAM" id="MobiDB-lite"/>
    </source>
</evidence>
<feature type="region of interest" description="Disordered" evidence="1">
    <location>
        <begin position="31"/>
        <end position="65"/>
    </location>
</feature>
<feature type="domain" description="Ig-like" evidence="2">
    <location>
        <begin position="85"/>
        <end position="145"/>
    </location>
</feature>
<proteinExistence type="predicted"/>
<comment type="caution">
    <text evidence="3">The sequence shown here is derived from an EMBL/GenBank/DDBJ whole genome shotgun (WGS) entry which is preliminary data.</text>
</comment>
<dbReference type="PROSITE" id="PS51257">
    <property type="entry name" value="PROKAR_LIPOPROTEIN"/>
    <property type="match status" value="1"/>
</dbReference>
<gene>
    <name evidence="3" type="ORF">NDI79_07985</name>
</gene>
<dbReference type="InterPro" id="IPR058929">
    <property type="entry name" value="Ig_halo"/>
</dbReference>
<name>A0ABU2G1C9_9EURY</name>
<dbReference type="Proteomes" id="UP001254813">
    <property type="component" value="Unassembled WGS sequence"/>
</dbReference>
<dbReference type="Pfam" id="PF25942">
    <property type="entry name" value="Ig_halo"/>
    <property type="match status" value="2"/>
</dbReference>
<dbReference type="EMBL" id="JAMQOQ010000002">
    <property type="protein sequence ID" value="MDS0294109.1"/>
    <property type="molecule type" value="Genomic_DNA"/>
</dbReference>
<organism evidence="3 4">
    <name type="scientific">Halogeometricum luteum</name>
    <dbReference type="NCBI Taxonomy" id="2950537"/>
    <lineage>
        <taxon>Archaea</taxon>
        <taxon>Methanobacteriati</taxon>
        <taxon>Methanobacteriota</taxon>
        <taxon>Stenosarchaea group</taxon>
        <taxon>Halobacteria</taxon>
        <taxon>Halobacteriales</taxon>
        <taxon>Haloferacaceae</taxon>
        <taxon>Halogeometricum</taxon>
    </lineage>
</organism>
<keyword evidence="4" id="KW-1185">Reference proteome</keyword>
<feature type="compositionally biased region" description="Low complexity" evidence="1">
    <location>
        <begin position="53"/>
        <end position="65"/>
    </location>
</feature>